<comment type="caution">
    <text evidence="4">The sequence shown here is derived from an EMBL/GenBank/DDBJ whole genome shotgun (WGS) entry which is preliminary data.</text>
</comment>
<feature type="domain" description="KAP NTPase" evidence="3">
    <location>
        <begin position="42"/>
        <end position="379"/>
    </location>
</feature>
<dbReference type="Proteomes" id="UP000265614">
    <property type="component" value="Unassembled WGS sequence"/>
</dbReference>
<accession>A0A3A3Z5N2</accession>
<reference evidence="4 5" key="1">
    <citation type="submission" date="2018-09" db="EMBL/GenBank/DDBJ databases">
        <title>YIM 75000 draft genome.</title>
        <authorList>
            <person name="Tang S."/>
            <person name="Feng Y."/>
        </authorList>
    </citation>
    <scope>NUCLEOTIDE SEQUENCE [LARGE SCALE GENOMIC DNA]</scope>
    <source>
        <strain evidence="4 5">YIM 75000</strain>
    </source>
</reference>
<dbReference type="AlphaFoldDB" id="A0A3A3Z5N2"/>
<keyword evidence="5" id="KW-1185">Reference proteome</keyword>
<evidence type="ECO:0000313" key="4">
    <source>
        <dbReference type="EMBL" id="RJK95914.1"/>
    </source>
</evidence>
<evidence type="ECO:0000313" key="5">
    <source>
        <dbReference type="Proteomes" id="UP000265614"/>
    </source>
</evidence>
<evidence type="ECO:0000256" key="2">
    <source>
        <dbReference type="SAM" id="Phobius"/>
    </source>
</evidence>
<organism evidence="4 5">
    <name type="scientific">Vallicoccus soli</name>
    <dbReference type="NCBI Taxonomy" id="2339232"/>
    <lineage>
        <taxon>Bacteria</taxon>
        <taxon>Bacillati</taxon>
        <taxon>Actinomycetota</taxon>
        <taxon>Actinomycetes</taxon>
        <taxon>Motilibacterales</taxon>
        <taxon>Vallicoccaceae</taxon>
        <taxon>Vallicoccus</taxon>
    </lineage>
</organism>
<keyword evidence="2" id="KW-1133">Transmembrane helix</keyword>
<dbReference type="InterPro" id="IPR011646">
    <property type="entry name" value="KAP_P-loop"/>
</dbReference>
<dbReference type="EMBL" id="QZEZ01000004">
    <property type="protein sequence ID" value="RJK95914.1"/>
    <property type="molecule type" value="Genomic_DNA"/>
</dbReference>
<feature type="transmembrane region" description="Helical" evidence="2">
    <location>
        <begin position="181"/>
        <end position="203"/>
    </location>
</feature>
<dbReference type="OrthoDB" id="88903at2"/>
<dbReference type="PANTHER" id="PTHR22674">
    <property type="entry name" value="NTPASE, KAP FAMILY P-LOOP DOMAIN-CONTAINING 1"/>
    <property type="match status" value="1"/>
</dbReference>
<name>A0A3A3Z5N2_9ACTN</name>
<dbReference type="SUPFAM" id="SSF52540">
    <property type="entry name" value="P-loop containing nucleoside triphosphate hydrolases"/>
    <property type="match status" value="1"/>
</dbReference>
<dbReference type="Gene3D" id="3.40.50.300">
    <property type="entry name" value="P-loop containing nucleotide triphosphate hydrolases"/>
    <property type="match status" value="1"/>
</dbReference>
<dbReference type="PANTHER" id="PTHR22674:SF6">
    <property type="entry name" value="NTPASE KAP FAMILY P-LOOP DOMAIN-CONTAINING PROTEIN 1"/>
    <property type="match status" value="1"/>
</dbReference>
<proteinExistence type="predicted"/>
<sequence length="1273" mass="136270">MTMPDTPVLAVPGELIPDREVAADTKKRDPLVTQPDELGHKQIAQQLAQLAATVPERSNIALYGPWGSGKSGIGNLLRQYVEADKKLGYARFDAFKYAENPLRRDFISAVATDLKVEKSKYHADLYAGTTTTTFDVPRTALLRLAGIYVGLLFVIFTGLLLIAAAAAGFQQGGWWEDFQPLVKQVVVASFTPAALLSALIVLAGKSLGVEHKTDKAESSEQFEDLFKELVKDAGKDRIVVFVDELDRCAPSDVVGTLDAVRTFLGADRCVFVIAADRQAVEEALNKELKQATPADPVNPYYSSGSAYLDKVFQYQILVPPLLQASITRYAVELVKDRPGVWKELGDRLDLTVSILVPSHVRSPRRVKSLLNAFVLTYRLAEARQKDGRLHGDMALRSDEIARMVCLRVEFPLFARDLVLDARLPEYVLRLHKGETEDQVWNDHPHATPQARAIARGFAHRELPVATLLSDEDRAERDDEDEQDDEHATGADAAGDDAPQDVSEQHGRQFLDYLSRTRSVPGPGRDLLFMQSTGSAVGLDGQLAERLEEDAENASIESLRTAVRALDEQGRGAAVTLLIGQSLGGVGLQAQNVALSLLALAAIPELDVASRADALADAIAAPLNDRPDLVAEGGLHGAWRLGLHSDRPTAGRLREIVLRYAAENADDPDIAMMVLGDSDAAIAVDPATTADILVAHLLAEDGDAAAATAKVLLAMQPHQAARLFDAAESRMASVLRGRLAPPEPPAARAATPGRPAPAPPASGGTNDEPGLDDPLKAALAALLDQLDGATGGPAQTLMRALLKSNRRALRELVESCVAGLAPVDDPALAALLISACSMRPLRAWQAWLAAVSPTAAATVETDDAVQRLVNQLWHYATSTESPAPSATARAAATAVVALLDQRTSAQRPGMDNVVRQSLGTPVEDDDTANERRRLLAAAEPLLLAGALDPSVLAAQETQDLASTLRADLTVAEFDDPVVQYVVSTVEDALRGFPRPGVPAGPAAADARADLVQALHDSSWLAEPHATRLRLLGRMLTETSDALPALPNADAINDLRGEHGHALDDTVAAWIALAEPDAAALLTATDIALQEVTPSDRLLSAISKAVARYPVKERIEVLHGLLDDPDRPAPTKDILRAAGTAGARLVPDIDVARILAARVDNNGTSNSTRRRHLMQAWENAGIESEPARKLLFEKLLIPLFATDDGPASNASIDLGIDYLPRLAKTQPSGTKDSLGKAVVAAIGEEKAGKVLRPLGYKVSESGAFLWRRTKVDTSD</sequence>
<gene>
    <name evidence="4" type="ORF">D5H78_09950</name>
</gene>
<feature type="region of interest" description="Disordered" evidence="1">
    <location>
        <begin position="467"/>
        <end position="503"/>
    </location>
</feature>
<protein>
    <recommendedName>
        <fullName evidence="3">KAP NTPase domain-containing protein</fullName>
    </recommendedName>
</protein>
<feature type="region of interest" description="Disordered" evidence="1">
    <location>
        <begin position="736"/>
        <end position="770"/>
    </location>
</feature>
<dbReference type="Pfam" id="PF07693">
    <property type="entry name" value="KAP_NTPase"/>
    <property type="match status" value="1"/>
</dbReference>
<evidence type="ECO:0000259" key="3">
    <source>
        <dbReference type="Pfam" id="PF07693"/>
    </source>
</evidence>
<evidence type="ECO:0000256" key="1">
    <source>
        <dbReference type="SAM" id="MobiDB-lite"/>
    </source>
</evidence>
<keyword evidence="2" id="KW-0472">Membrane</keyword>
<feature type="transmembrane region" description="Helical" evidence="2">
    <location>
        <begin position="147"/>
        <end position="169"/>
    </location>
</feature>
<feature type="compositionally biased region" description="Low complexity" evidence="1">
    <location>
        <begin position="736"/>
        <end position="752"/>
    </location>
</feature>
<dbReference type="InterPro" id="IPR052754">
    <property type="entry name" value="NTPase_KAP_P-loop"/>
</dbReference>
<dbReference type="InterPro" id="IPR027417">
    <property type="entry name" value="P-loop_NTPase"/>
</dbReference>
<keyword evidence="2" id="KW-0812">Transmembrane</keyword>